<comment type="caution">
    <text evidence="2">The sequence shown here is derived from an EMBL/GenBank/DDBJ whole genome shotgun (WGS) entry which is preliminary data.</text>
</comment>
<accession>A0ABU2JCY8</accession>
<feature type="transmembrane region" description="Helical" evidence="1">
    <location>
        <begin position="44"/>
        <end position="63"/>
    </location>
</feature>
<evidence type="ECO:0000313" key="3">
    <source>
        <dbReference type="Proteomes" id="UP001183176"/>
    </source>
</evidence>
<sequence length="201" mass="21718">MQVVEIQGRFGAFRAGAVGHVREAGVPIELRRVRRVLDVRSSPLAAVGVPALLVVLFLPLVVVRELTDPSWLLPALAEAGWLVLGIAAWLLWRRSAAGESRRAATQQAAALTSLAEAMAAGAGRFTWDELVLRVDPAHRLLTTHRANGTGETIEDWPGDLVEAYLDLRAAFARPGAELRIVEVHALRSGAVTGRLSYVHKS</sequence>
<evidence type="ECO:0000313" key="2">
    <source>
        <dbReference type="EMBL" id="MDT0262863.1"/>
    </source>
</evidence>
<organism evidence="2 3">
    <name type="scientific">Jatrophihabitans lederbergiae</name>
    <dbReference type="NCBI Taxonomy" id="3075547"/>
    <lineage>
        <taxon>Bacteria</taxon>
        <taxon>Bacillati</taxon>
        <taxon>Actinomycetota</taxon>
        <taxon>Actinomycetes</taxon>
        <taxon>Jatrophihabitantales</taxon>
        <taxon>Jatrophihabitantaceae</taxon>
        <taxon>Jatrophihabitans</taxon>
    </lineage>
</organism>
<dbReference type="Proteomes" id="UP001183176">
    <property type="component" value="Unassembled WGS sequence"/>
</dbReference>
<keyword evidence="1" id="KW-1133">Transmembrane helix</keyword>
<evidence type="ECO:0000256" key="1">
    <source>
        <dbReference type="SAM" id="Phobius"/>
    </source>
</evidence>
<keyword evidence="1" id="KW-0472">Membrane</keyword>
<proteinExistence type="predicted"/>
<dbReference type="EMBL" id="JAVREH010000023">
    <property type="protein sequence ID" value="MDT0262863.1"/>
    <property type="molecule type" value="Genomic_DNA"/>
</dbReference>
<reference evidence="3" key="1">
    <citation type="submission" date="2023-07" db="EMBL/GenBank/DDBJ databases">
        <title>30 novel species of actinomycetes from the DSMZ collection.</title>
        <authorList>
            <person name="Nouioui I."/>
        </authorList>
    </citation>
    <scope>NUCLEOTIDE SEQUENCE [LARGE SCALE GENOMIC DNA]</scope>
    <source>
        <strain evidence="3">DSM 44399</strain>
    </source>
</reference>
<name>A0ABU2JCY8_9ACTN</name>
<feature type="transmembrane region" description="Helical" evidence="1">
    <location>
        <begin position="69"/>
        <end position="92"/>
    </location>
</feature>
<keyword evidence="1" id="KW-0812">Transmembrane</keyword>
<keyword evidence="3" id="KW-1185">Reference proteome</keyword>
<gene>
    <name evidence="2" type="ORF">RM423_15815</name>
</gene>
<dbReference type="RefSeq" id="WP_311424008.1">
    <property type="nucleotide sequence ID" value="NZ_JAVREH010000023.1"/>
</dbReference>
<protein>
    <recommendedName>
        <fullName evidence="4">Integral membrane protein</fullName>
    </recommendedName>
</protein>
<evidence type="ECO:0008006" key="4">
    <source>
        <dbReference type="Google" id="ProtNLM"/>
    </source>
</evidence>